<dbReference type="Pfam" id="PF13568">
    <property type="entry name" value="OMP_b-brl_2"/>
    <property type="match status" value="1"/>
</dbReference>
<feature type="domain" description="Outer membrane protein beta-barrel" evidence="2">
    <location>
        <begin position="20"/>
        <end position="172"/>
    </location>
</feature>
<gene>
    <name evidence="3" type="ORF">GCM10011511_07700</name>
</gene>
<reference evidence="3" key="2">
    <citation type="submission" date="2020-09" db="EMBL/GenBank/DDBJ databases">
        <authorList>
            <person name="Sun Q."/>
            <person name="Zhou Y."/>
        </authorList>
    </citation>
    <scope>NUCLEOTIDE SEQUENCE</scope>
    <source>
        <strain evidence="3">CGMCC 1.15448</strain>
    </source>
</reference>
<keyword evidence="1" id="KW-0732">Signal</keyword>
<dbReference type="AlphaFoldDB" id="A0A8J2U8V6"/>
<evidence type="ECO:0000313" key="4">
    <source>
        <dbReference type="Proteomes" id="UP000607559"/>
    </source>
</evidence>
<feature type="chain" id="PRO_5035318823" description="Outer membrane protein beta-barrel domain-containing protein" evidence="1">
    <location>
        <begin position="24"/>
        <end position="195"/>
    </location>
</feature>
<feature type="signal peptide" evidence="1">
    <location>
        <begin position="1"/>
        <end position="23"/>
    </location>
</feature>
<name>A0A8J2U8V6_9BACT</name>
<dbReference type="SUPFAM" id="SSF56925">
    <property type="entry name" value="OMPA-like"/>
    <property type="match status" value="1"/>
</dbReference>
<comment type="caution">
    <text evidence="3">The sequence shown here is derived from an EMBL/GenBank/DDBJ whole genome shotgun (WGS) entry which is preliminary data.</text>
</comment>
<accession>A0A8J2U8V6</accession>
<dbReference type="Proteomes" id="UP000607559">
    <property type="component" value="Unassembled WGS sequence"/>
</dbReference>
<keyword evidence="4" id="KW-1185">Reference proteome</keyword>
<sequence length="195" mass="21344">MKRKAFVLSVALVLAILHTQAQGIHLGIKAGANLFKVDGQSMSSEFKFGYSVGAFAELNVTPNWGIQPELLFNQTNYRTGTQFSSIYPNGVNSVEGKLNYLSIPVLLSFRPIPLLSLQAGPQFGILLNQDESLVSNTKDAFKKGDFAVVAGAQLNLASIKVGARYVIGLSDINDLQNQESWKNQGWQVYAGFRLF</sequence>
<evidence type="ECO:0000256" key="1">
    <source>
        <dbReference type="SAM" id="SignalP"/>
    </source>
</evidence>
<organism evidence="3 4">
    <name type="scientific">Puia dinghuensis</name>
    <dbReference type="NCBI Taxonomy" id="1792502"/>
    <lineage>
        <taxon>Bacteria</taxon>
        <taxon>Pseudomonadati</taxon>
        <taxon>Bacteroidota</taxon>
        <taxon>Chitinophagia</taxon>
        <taxon>Chitinophagales</taxon>
        <taxon>Chitinophagaceae</taxon>
        <taxon>Puia</taxon>
    </lineage>
</organism>
<dbReference type="InterPro" id="IPR011250">
    <property type="entry name" value="OMP/PagP_B-barrel"/>
</dbReference>
<dbReference type="RefSeq" id="WP_188928732.1">
    <property type="nucleotide sequence ID" value="NZ_BMJC01000001.1"/>
</dbReference>
<evidence type="ECO:0000313" key="3">
    <source>
        <dbReference type="EMBL" id="GGA87059.1"/>
    </source>
</evidence>
<proteinExistence type="predicted"/>
<reference evidence="3" key="1">
    <citation type="journal article" date="2014" name="Int. J. Syst. Evol. Microbiol.">
        <title>Complete genome sequence of Corynebacterium casei LMG S-19264T (=DSM 44701T), isolated from a smear-ripened cheese.</title>
        <authorList>
            <consortium name="US DOE Joint Genome Institute (JGI-PGF)"/>
            <person name="Walter F."/>
            <person name="Albersmeier A."/>
            <person name="Kalinowski J."/>
            <person name="Ruckert C."/>
        </authorList>
    </citation>
    <scope>NUCLEOTIDE SEQUENCE</scope>
    <source>
        <strain evidence="3">CGMCC 1.15448</strain>
    </source>
</reference>
<evidence type="ECO:0000259" key="2">
    <source>
        <dbReference type="Pfam" id="PF13568"/>
    </source>
</evidence>
<dbReference type="EMBL" id="BMJC01000001">
    <property type="protein sequence ID" value="GGA87059.1"/>
    <property type="molecule type" value="Genomic_DNA"/>
</dbReference>
<protein>
    <recommendedName>
        <fullName evidence="2">Outer membrane protein beta-barrel domain-containing protein</fullName>
    </recommendedName>
</protein>
<dbReference type="InterPro" id="IPR025665">
    <property type="entry name" value="Beta-barrel_OMP_2"/>
</dbReference>